<evidence type="ECO:0000313" key="1">
    <source>
        <dbReference type="EMBL" id="DAD90884.1"/>
    </source>
</evidence>
<organism evidence="1">
    <name type="scientific">Siphoviridae sp. ctfW121</name>
    <dbReference type="NCBI Taxonomy" id="2826413"/>
    <lineage>
        <taxon>Viruses</taxon>
        <taxon>Duplodnaviria</taxon>
        <taxon>Heunggongvirae</taxon>
        <taxon>Uroviricota</taxon>
        <taxon>Caudoviricetes</taxon>
    </lineage>
</organism>
<dbReference type="EMBL" id="BK015096">
    <property type="protein sequence ID" value="DAD90884.1"/>
    <property type="molecule type" value="Genomic_DNA"/>
</dbReference>
<proteinExistence type="predicted"/>
<reference evidence="1" key="1">
    <citation type="journal article" date="2021" name="Proc. Natl. Acad. Sci. U.S.A.">
        <title>A Catalog of Tens of Thousands of Viruses from Human Metagenomes Reveals Hidden Associations with Chronic Diseases.</title>
        <authorList>
            <person name="Tisza M.J."/>
            <person name="Buck C.B."/>
        </authorList>
    </citation>
    <scope>NUCLEOTIDE SEQUENCE</scope>
    <source>
        <strain evidence="1">CtfW121</strain>
    </source>
</reference>
<accession>A0A8S5N8U7</accession>
<name>A0A8S5N8U7_9CAUD</name>
<dbReference type="NCBIfam" id="NF040910">
    <property type="entry name" value="CD1375_fam"/>
    <property type="match status" value="1"/>
</dbReference>
<sequence>MVKWYVRQIQMNRMTLEEVPKRWHDAVEKALAEL</sequence>
<protein>
    <submittedName>
        <fullName evidence="1">Uncharacterized protein</fullName>
    </submittedName>
</protein>
<dbReference type="InterPro" id="IPR047907">
    <property type="entry name" value="CD1375-like"/>
</dbReference>